<evidence type="ECO:0000259" key="15">
    <source>
        <dbReference type="PROSITE" id="PS51362"/>
    </source>
</evidence>
<dbReference type="PANTHER" id="PTHR11848:SF19">
    <property type="entry name" value="GROWTH_DIFFERENTIATION FACTOR 9"/>
    <property type="match status" value="1"/>
</dbReference>
<reference evidence="16" key="3">
    <citation type="submission" date="2025-09" db="UniProtKB">
        <authorList>
            <consortium name="Ensembl"/>
        </authorList>
    </citation>
    <scope>IDENTIFICATION</scope>
</reference>
<evidence type="ECO:0000256" key="12">
    <source>
        <dbReference type="ARBA" id="ARBA00046703"/>
    </source>
</evidence>
<keyword evidence="17" id="KW-1185">Reference proteome</keyword>
<evidence type="ECO:0000256" key="13">
    <source>
        <dbReference type="RuleBase" id="RU000354"/>
    </source>
</evidence>
<reference evidence="17" key="1">
    <citation type="submission" date="2011-12" db="EMBL/GenBank/DDBJ databases">
        <title>The Draft Genome of Lepisosteus oculatus.</title>
        <authorList>
            <consortium name="The Broad Institute Genome Assembly &amp; Analysis Group"/>
            <consortium name="Computational R&amp;D Group"/>
            <consortium name="and Sequencing Platform"/>
            <person name="Di Palma F."/>
            <person name="Alfoldi J."/>
            <person name="Johnson J."/>
            <person name="Berlin A."/>
            <person name="Gnerre S."/>
            <person name="Jaffe D."/>
            <person name="MacCallum I."/>
            <person name="Young S."/>
            <person name="Walker B.J."/>
            <person name="Lander E.S."/>
            <person name="Lindblad-Toh K."/>
        </authorList>
    </citation>
    <scope>NUCLEOTIDE SEQUENCE [LARGE SCALE GENOMIC DNA]</scope>
</reference>
<dbReference type="GeneTree" id="ENSGT00940000159784"/>
<evidence type="ECO:0000256" key="4">
    <source>
        <dbReference type="ARBA" id="ARBA00022514"/>
    </source>
</evidence>
<dbReference type="GO" id="GO:0005615">
    <property type="term" value="C:extracellular space"/>
    <property type="evidence" value="ECO:0000318"/>
    <property type="project" value="GO_Central"/>
</dbReference>
<dbReference type="Bgee" id="ENSLOCG00000010635">
    <property type="expression patterns" value="Expressed in ovary"/>
</dbReference>
<keyword evidence="10" id="KW-1015">Disulfide bond</keyword>
<dbReference type="PANTHER" id="PTHR11848">
    <property type="entry name" value="TGF-BETA FAMILY"/>
    <property type="match status" value="1"/>
</dbReference>
<dbReference type="GO" id="GO:0007178">
    <property type="term" value="P:cell surface receptor protein serine/threonine kinase signaling pathway"/>
    <property type="evidence" value="ECO:0000318"/>
    <property type="project" value="GO_Central"/>
</dbReference>
<feature type="domain" description="TGF-beta family profile" evidence="15">
    <location>
        <begin position="293"/>
        <end position="430"/>
    </location>
</feature>
<dbReference type="Gene3D" id="2.10.90.10">
    <property type="entry name" value="Cystine-knot cytokines"/>
    <property type="match status" value="1"/>
</dbReference>
<comment type="similarity">
    <text evidence="2 13">Belongs to the TGF-beta family.</text>
</comment>
<dbReference type="GO" id="GO:0008083">
    <property type="term" value="F:growth factor activity"/>
    <property type="evidence" value="ECO:0007669"/>
    <property type="project" value="UniProtKB-KW"/>
</dbReference>
<dbReference type="Ensembl" id="ENSLOCT00000013049.1">
    <property type="protein sequence ID" value="ENSLOCP00000013021.1"/>
    <property type="gene ID" value="ENSLOCG00000010635.1"/>
</dbReference>
<dbReference type="PROSITE" id="PS51362">
    <property type="entry name" value="TGF_BETA_2"/>
    <property type="match status" value="1"/>
</dbReference>
<comment type="subunit">
    <text evidence="12">Homodimer or heterodimer. But, in contrast to other members of this family, cannot be disulfide-linked.</text>
</comment>
<comment type="subcellular location">
    <subcellularLocation>
        <location evidence="1">Secreted</location>
    </subcellularLocation>
</comment>
<evidence type="ECO:0000256" key="10">
    <source>
        <dbReference type="ARBA" id="ARBA00023157"/>
    </source>
</evidence>
<evidence type="ECO:0000256" key="6">
    <source>
        <dbReference type="ARBA" id="ARBA00022553"/>
    </source>
</evidence>
<evidence type="ECO:0000256" key="2">
    <source>
        <dbReference type="ARBA" id="ARBA00006656"/>
    </source>
</evidence>
<keyword evidence="7" id="KW-0165">Cleavage on pair of basic residues</keyword>
<keyword evidence="5" id="KW-0964">Secreted</keyword>
<dbReference type="InterPro" id="IPR001839">
    <property type="entry name" value="TGF-b_C"/>
</dbReference>
<keyword evidence="8 14" id="KW-0732">Signal</keyword>
<evidence type="ECO:0000313" key="16">
    <source>
        <dbReference type="Ensembl" id="ENSLOCP00000013021.1"/>
    </source>
</evidence>
<dbReference type="InterPro" id="IPR015615">
    <property type="entry name" value="TGF-beta-rel"/>
</dbReference>
<dbReference type="CDD" id="cd19403">
    <property type="entry name" value="TGF_beta_GDF9"/>
    <property type="match status" value="1"/>
</dbReference>
<dbReference type="EMBL" id="AHAT01021405">
    <property type="status" value="NOT_ANNOTATED_CDS"/>
    <property type="molecule type" value="Genomic_DNA"/>
</dbReference>
<evidence type="ECO:0000256" key="1">
    <source>
        <dbReference type="ARBA" id="ARBA00004613"/>
    </source>
</evidence>
<name>W5MXB2_LEPOC</name>
<dbReference type="FunFam" id="2.10.90.10:FF:000012">
    <property type="entry name" value="Growth/differentiation factor 9 (Predicted)"/>
    <property type="match status" value="1"/>
</dbReference>
<dbReference type="InterPro" id="IPR017948">
    <property type="entry name" value="TGFb_CS"/>
</dbReference>
<evidence type="ECO:0000256" key="11">
    <source>
        <dbReference type="ARBA" id="ARBA00023180"/>
    </source>
</evidence>
<accession>W5MXB2</accession>
<evidence type="ECO:0000256" key="9">
    <source>
        <dbReference type="ARBA" id="ARBA00023030"/>
    </source>
</evidence>
<evidence type="ECO:0000256" key="8">
    <source>
        <dbReference type="ARBA" id="ARBA00022729"/>
    </source>
</evidence>
<evidence type="ECO:0000256" key="3">
    <source>
        <dbReference type="ARBA" id="ARBA00017637"/>
    </source>
</evidence>
<dbReference type="GO" id="GO:0005125">
    <property type="term" value="F:cytokine activity"/>
    <property type="evidence" value="ECO:0000318"/>
    <property type="project" value="GO_Central"/>
</dbReference>
<dbReference type="OMA" id="TWRICVC"/>
<evidence type="ECO:0000256" key="5">
    <source>
        <dbReference type="ARBA" id="ARBA00022525"/>
    </source>
</evidence>
<feature type="chain" id="PRO_5004866924" description="Growth/differentiation factor 9" evidence="14">
    <location>
        <begin position="24"/>
        <end position="430"/>
    </location>
</feature>
<dbReference type="InterPro" id="IPR029034">
    <property type="entry name" value="Cystine-knot_cytokine"/>
</dbReference>
<dbReference type="Pfam" id="PF00019">
    <property type="entry name" value="TGF_beta"/>
    <property type="match status" value="1"/>
</dbReference>
<protein>
    <recommendedName>
        <fullName evidence="3">Growth/differentiation factor 9</fullName>
    </recommendedName>
</protein>
<proteinExistence type="inferred from homology"/>
<organism evidence="16 17">
    <name type="scientific">Lepisosteus oculatus</name>
    <name type="common">Spotted gar</name>
    <dbReference type="NCBI Taxonomy" id="7918"/>
    <lineage>
        <taxon>Eukaryota</taxon>
        <taxon>Metazoa</taxon>
        <taxon>Chordata</taxon>
        <taxon>Craniata</taxon>
        <taxon>Vertebrata</taxon>
        <taxon>Euteleostomi</taxon>
        <taxon>Actinopterygii</taxon>
        <taxon>Neopterygii</taxon>
        <taxon>Holostei</taxon>
        <taxon>Semionotiformes</taxon>
        <taxon>Lepisosteidae</taxon>
        <taxon>Lepisosteus</taxon>
    </lineage>
</organism>
<evidence type="ECO:0000313" key="17">
    <source>
        <dbReference type="Proteomes" id="UP000018468"/>
    </source>
</evidence>
<keyword evidence="11" id="KW-0325">Glycoprotein</keyword>
<evidence type="ECO:0000256" key="7">
    <source>
        <dbReference type="ARBA" id="ARBA00022685"/>
    </source>
</evidence>
<keyword evidence="9 13" id="KW-0339">Growth factor</keyword>
<dbReference type="Proteomes" id="UP000018468">
    <property type="component" value="Linkage group LG6"/>
</dbReference>
<reference evidence="16" key="2">
    <citation type="submission" date="2025-08" db="UniProtKB">
        <authorList>
            <consortium name="Ensembl"/>
        </authorList>
    </citation>
    <scope>IDENTIFICATION</scope>
</reference>
<sequence length="430" mass="48686">FKTMGIGLALCLFSCLVLSGVLGVYVPRSSQTTASGSDDEPKGSFDYHGSILSSLLKALSEKDDWIDPTPRQRPDSKYVSYMKRLYRMSAKHGPRGHKSHLYNTVRLFTPRDECLKRGKELFTGDLSYNLDRLRAQELLLKSVLLYWFDKENVSQLTSICHLDIKEQELPDQQVCSSDQGSFSFPVQIERRNRRKWIEVDVTSFLQTLIKFHRKSIHLVANLTCIGEGGGRAPLELSLKSPSLLLYLNDTSELAHQRRSGSVNAAKPETPRQSLDAGIFETQSRLQVGKRSLRTRRNLVPGEAGLPDPTATTVSLFRHFQKYDFPTDECELHDFRVSFSQLKLDHWIIAPHRYNPRYCKGVCPGAVGYHYGSPVHTVVQNIIYEKLDSSVPKPSCVPSEYSPLSVLTIENDGSIAYKEYEEMIATKCTCR</sequence>
<evidence type="ECO:0000256" key="14">
    <source>
        <dbReference type="SAM" id="SignalP"/>
    </source>
</evidence>
<dbReference type="InParanoid" id="W5MXB2"/>
<dbReference type="SMART" id="SM00204">
    <property type="entry name" value="TGFB"/>
    <property type="match status" value="1"/>
</dbReference>
<dbReference type="STRING" id="7918.ENSLOCP00000013021"/>
<dbReference type="PROSITE" id="PS00250">
    <property type="entry name" value="TGF_BETA_1"/>
    <property type="match status" value="1"/>
</dbReference>
<dbReference type="InterPro" id="IPR015617">
    <property type="entry name" value="Growth_differentiation_fac-9_C"/>
</dbReference>
<keyword evidence="6" id="KW-0597">Phosphoprotein</keyword>
<keyword evidence="4" id="KW-0202">Cytokine</keyword>
<feature type="signal peptide" evidence="14">
    <location>
        <begin position="1"/>
        <end position="23"/>
    </location>
</feature>
<dbReference type="HOGENOM" id="CLU_055377_1_0_1"/>
<dbReference type="SUPFAM" id="SSF57501">
    <property type="entry name" value="Cystine-knot cytokines"/>
    <property type="match status" value="1"/>
</dbReference>
<dbReference type="eggNOG" id="KOG3900">
    <property type="taxonomic scope" value="Eukaryota"/>
</dbReference>
<dbReference type="AlphaFoldDB" id="W5MXB2"/>